<dbReference type="RefSeq" id="WP_015761603.1">
    <property type="nucleotide sequence ID" value="NZ_CP039375.1"/>
</dbReference>
<organism evidence="3 4">
    <name type="scientific">Halomicrobium mukohataei</name>
    <dbReference type="NCBI Taxonomy" id="57705"/>
    <lineage>
        <taxon>Archaea</taxon>
        <taxon>Methanobacteriati</taxon>
        <taxon>Methanobacteriota</taxon>
        <taxon>Stenosarchaea group</taxon>
        <taxon>Halobacteria</taxon>
        <taxon>Halobacteriales</taxon>
        <taxon>Haloarculaceae</taxon>
        <taxon>Halomicrobium</taxon>
    </lineage>
</organism>
<reference evidence="3 4" key="1">
    <citation type="submission" date="2019-04" db="EMBL/GenBank/DDBJ databases">
        <title>Complete genome sequence of Arthrobacter sp. ZXY-2 associated with effective atrazine degradation and salt adaptation.</title>
        <authorList>
            <person name="Zhao X."/>
        </authorList>
    </citation>
    <scope>NUCLEOTIDE SEQUENCE [LARGE SCALE GENOMIC DNA]</scope>
    <source>
        <strain evidence="4">ZP60</strain>
    </source>
</reference>
<proteinExistence type="predicted"/>
<dbReference type="Gene3D" id="3.30.360.10">
    <property type="entry name" value="Dihydrodipicolinate Reductase, domain 2"/>
    <property type="match status" value="1"/>
</dbReference>
<sequence length="415" mass="44944">MATNRLGVGFVGAGFITREFHAATFERIRDADVTGVMNPTVSKAEAVADACREAGSGDPIATGDVRELVGHEDVDAVWVTSPNHTRVETVEAIVEEIQQGGADLAGIAMEKPLARTVGEAQRIVDLVEETELNHAYLENQVYMPGVDRMKELLWDSAEGAGRPYLARSAEEHAGPHSSWFWDPERQGGGVLSDMMCHSHKVNRHLLSRPGEDDLEPIAVTCDISTLKWGRDDYAAELAAEYDVDYHETPGEDYASASVFYETPEGDLVVGEATNSWCFVGSGLRITIELLGPEYSGTINTLESGTDVFFSDRAAEGAGYVVEKQAADRGKMPVLPQEGATYGYLDQNEHVVSAFRAGENAREDLRDGLDVAKLVAASYLAAERGERVDFDDADLADYVPEPARGEFAAGPAGVER</sequence>
<feature type="domain" description="Gfo/Idh/MocA-like oxidoreductase N-terminal" evidence="1">
    <location>
        <begin position="7"/>
        <end position="131"/>
    </location>
</feature>
<name>A0A4D6KBH4_9EURY</name>
<dbReference type="Pfam" id="PF01408">
    <property type="entry name" value="GFO_IDH_MocA"/>
    <property type="match status" value="1"/>
</dbReference>
<evidence type="ECO:0000313" key="3">
    <source>
        <dbReference type="EMBL" id="QCD65264.1"/>
    </source>
</evidence>
<dbReference type="EMBL" id="CP039375">
    <property type="protein sequence ID" value="QCD65264.1"/>
    <property type="molecule type" value="Genomic_DNA"/>
</dbReference>
<dbReference type="InterPro" id="IPR052515">
    <property type="entry name" value="Gfo/Idh/MocA_Oxidoreductase"/>
</dbReference>
<dbReference type="Proteomes" id="UP000297053">
    <property type="component" value="Chromosome"/>
</dbReference>
<dbReference type="GO" id="GO:0000166">
    <property type="term" value="F:nucleotide binding"/>
    <property type="evidence" value="ECO:0007669"/>
    <property type="project" value="InterPro"/>
</dbReference>
<reference evidence="3 4" key="2">
    <citation type="submission" date="2019-04" db="EMBL/GenBank/DDBJ databases">
        <authorList>
            <person name="Yang S."/>
            <person name="Wei W."/>
        </authorList>
    </citation>
    <scope>NUCLEOTIDE SEQUENCE [LARGE SCALE GENOMIC DNA]</scope>
    <source>
        <strain evidence="4">ZP60</strain>
    </source>
</reference>
<dbReference type="SUPFAM" id="SSF51735">
    <property type="entry name" value="NAD(P)-binding Rossmann-fold domains"/>
    <property type="match status" value="1"/>
</dbReference>
<feature type="domain" description="GFO/IDH/MocA-like oxidoreductase" evidence="2">
    <location>
        <begin position="160"/>
        <end position="286"/>
    </location>
</feature>
<dbReference type="PANTHER" id="PTHR43249">
    <property type="entry name" value="UDP-N-ACETYL-2-AMINO-2-DEOXY-D-GLUCURONATE OXIDASE"/>
    <property type="match status" value="1"/>
</dbReference>
<accession>A0A4D6KBH4</accession>
<evidence type="ECO:0000259" key="2">
    <source>
        <dbReference type="Pfam" id="PF22725"/>
    </source>
</evidence>
<dbReference type="InterPro" id="IPR036291">
    <property type="entry name" value="NAD(P)-bd_dom_sf"/>
</dbReference>
<dbReference type="KEGG" id="halz:E5139_06270"/>
<dbReference type="Gene3D" id="3.40.50.720">
    <property type="entry name" value="NAD(P)-binding Rossmann-like Domain"/>
    <property type="match status" value="1"/>
</dbReference>
<evidence type="ECO:0000259" key="1">
    <source>
        <dbReference type="Pfam" id="PF01408"/>
    </source>
</evidence>
<gene>
    <name evidence="3" type="ORF">E5139_06270</name>
</gene>
<dbReference type="InterPro" id="IPR055170">
    <property type="entry name" value="GFO_IDH_MocA-like_dom"/>
</dbReference>
<evidence type="ECO:0000313" key="4">
    <source>
        <dbReference type="Proteomes" id="UP000297053"/>
    </source>
</evidence>
<dbReference type="InterPro" id="IPR000683">
    <property type="entry name" value="Gfo/Idh/MocA-like_OxRdtase_N"/>
</dbReference>
<dbReference type="OMA" id="LSDMMCH"/>
<dbReference type="PANTHER" id="PTHR43249:SF1">
    <property type="entry name" value="D-GLUCOSIDE 3-DEHYDROGENASE"/>
    <property type="match status" value="1"/>
</dbReference>
<dbReference type="GeneID" id="42178524"/>
<dbReference type="AlphaFoldDB" id="A0A4D6KBH4"/>
<dbReference type="Pfam" id="PF22725">
    <property type="entry name" value="GFO_IDH_MocA_C3"/>
    <property type="match status" value="1"/>
</dbReference>
<protein>
    <submittedName>
        <fullName evidence="3">Gfo/Idh/MocA family oxidoreductase</fullName>
    </submittedName>
</protein>
<dbReference type="SUPFAM" id="SSF55347">
    <property type="entry name" value="Glyceraldehyde-3-phosphate dehydrogenase-like, C-terminal domain"/>
    <property type="match status" value="1"/>
</dbReference>